<dbReference type="AlphaFoldDB" id="A0A6M6E038"/>
<reference evidence="2 3" key="1">
    <citation type="submission" date="2019-10" db="EMBL/GenBank/DDBJ databases">
        <title>Complete genome sequences for adaption low water activity.</title>
        <authorList>
            <person name="Zhao L."/>
            <person name="Zhong J."/>
        </authorList>
    </citation>
    <scope>NUCLEOTIDE SEQUENCE [LARGE SCALE GENOMIC DNA]</scope>
    <source>
        <strain evidence="2 3">FDU301</strain>
        <plasmid evidence="3">pfdu301a</plasmid>
    </source>
</reference>
<dbReference type="EMBL" id="CP045273">
    <property type="protein sequence ID" value="QJX80493.1"/>
    <property type="molecule type" value="Genomic_DNA"/>
</dbReference>
<accession>A0A6M6E038</accession>
<evidence type="ECO:0000313" key="2">
    <source>
        <dbReference type="EMBL" id="QJX80493.1"/>
    </source>
</evidence>
<keyword evidence="1" id="KW-0472">Membrane</keyword>
<name>A0A6M6E038_PRIMG</name>
<evidence type="ECO:0000313" key="3">
    <source>
        <dbReference type="Proteomes" id="UP000501076"/>
    </source>
</evidence>
<feature type="transmembrane region" description="Helical" evidence="1">
    <location>
        <begin position="62"/>
        <end position="84"/>
    </location>
</feature>
<dbReference type="Proteomes" id="UP000501076">
    <property type="component" value="Plasmid pFDU301A"/>
</dbReference>
<feature type="transmembrane region" description="Helical" evidence="1">
    <location>
        <begin position="6"/>
        <end position="21"/>
    </location>
</feature>
<organism evidence="2 3">
    <name type="scientific">Priestia megaterium</name>
    <name type="common">Bacillus megaterium</name>
    <dbReference type="NCBI Taxonomy" id="1404"/>
    <lineage>
        <taxon>Bacteria</taxon>
        <taxon>Bacillati</taxon>
        <taxon>Bacillota</taxon>
        <taxon>Bacilli</taxon>
        <taxon>Bacillales</taxon>
        <taxon>Bacillaceae</taxon>
        <taxon>Priestia</taxon>
    </lineage>
</organism>
<keyword evidence="1" id="KW-1133">Transmembrane helix</keyword>
<evidence type="ECO:0000256" key="1">
    <source>
        <dbReference type="SAM" id="Phobius"/>
    </source>
</evidence>
<protein>
    <submittedName>
        <fullName evidence="2">Uncharacterized protein</fullName>
    </submittedName>
</protein>
<keyword evidence="2" id="KW-0614">Plasmid</keyword>
<sequence length="89" mass="9849">MVLVLILIAILIVGICLVVTKKNKRARVMVGIVLILFSFLNYPVISPFFIRWNGLEGTVSLIIFNLVVLLGGITTLSMGVLCIVQSRKY</sequence>
<keyword evidence="1" id="KW-0812">Transmembrane</keyword>
<geneLocation type="plasmid" evidence="3">
    <name>pfdu301a</name>
</geneLocation>
<feature type="transmembrane region" description="Helical" evidence="1">
    <location>
        <begin position="28"/>
        <end position="50"/>
    </location>
</feature>
<proteinExistence type="predicted"/>
<gene>
    <name evidence="2" type="ORF">FDZ14_30870</name>
</gene>
<dbReference type="RefSeq" id="WP_171778485.1">
    <property type="nucleotide sequence ID" value="NZ_CP045273.1"/>
</dbReference>